<reference evidence="1 2" key="1">
    <citation type="journal article" date="2019" name="Environ. Microbiol.">
        <title>Species interactions and distinct microbial communities in high Arctic permafrost affected cryosols are associated with the CH4 and CO2 gas fluxes.</title>
        <authorList>
            <person name="Altshuler I."/>
            <person name="Hamel J."/>
            <person name="Turney S."/>
            <person name="Magnuson E."/>
            <person name="Levesque R."/>
            <person name="Greer C."/>
            <person name="Whyte L.G."/>
        </authorList>
    </citation>
    <scope>NUCLEOTIDE SEQUENCE [LARGE SCALE GENOMIC DNA]</scope>
    <source>
        <strain evidence="1 2">42</strain>
    </source>
</reference>
<keyword evidence="2" id="KW-1185">Reference proteome</keyword>
<dbReference type="EMBL" id="RCZH01000005">
    <property type="protein sequence ID" value="TPG41572.1"/>
    <property type="molecule type" value="Genomic_DNA"/>
</dbReference>
<organism evidence="1 2">
    <name type="scientific">Flavobacterium pectinovorum</name>
    <dbReference type="NCBI Taxonomy" id="29533"/>
    <lineage>
        <taxon>Bacteria</taxon>
        <taxon>Pseudomonadati</taxon>
        <taxon>Bacteroidota</taxon>
        <taxon>Flavobacteriia</taxon>
        <taxon>Flavobacteriales</taxon>
        <taxon>Flavobacteriaceae</taxon>
        <taxon>Flavobacterium</taxon>
    </lineage>
</organism>
<sequence length="124" mass="14525">MSINAKSQTAIKDQIIGNWKVENIIVKSTNNEMKELSKAFKNSIFSFKKNQDFNFTANQKTQLTSMFEQMLQNQKWIFDEKRKIIKIGTVKSGYNIMDITAKIENNKAYFNFDETELNLELIKI</sequence>
<comment type="caution">
    <text evidence="1">The sequence shown here is derived from an EMBL/GenBank/DDBJ whole genome shotgun (WGS) entry which is preliminary data.</text>
</comment>
<evidence type="ECO:0000313" key="1">
    <source>
        <dbReference type="EMBL" id="TPG41572.1"/>
    </source>
</evidence>
<dbReference type="AlphaFoldDB" id="A0A502EWT4"/>
<accession>A0A502EWT4</accession>
<gene>
    <name evidence="1" type="ORF">EAH81_08805</name>
</gene>
<protein>
    <recommendedName>
        <fullName evidence="3">Lipocalin-like domain-containing protein</fullName>
    </recommendedName>
</protein>
<evidence type="ECO:0008006" key="3">
    <source>
        <dbReference type="Google" id="ProtNLM"/>
    </source>
</evidence>
<dbReference type="Proteomes" id="UP000319700">
    <property type="component" value="Unassembled WGS sequence"/>
</dbReference>
<name>A0A502EWT4_9FLAO</name>
<proteinExistence type="predicted"/>
<evidence type="ECO:0000313" key="2">
    <source>
        <dbReference type="Proteomes" id="UP000319700"/>
    </source>
</evidence>